<organism evidence="1 2">
    <name type="scientific">Sistotremastrum suecicum HHB10207 ss-3</name>
    <dbReference type="NCBI Taxonomy" id="1314776"/>
    <lineage>
        <taxon>Eukaryota</taxon>
        <taxon>Fungi</taxon>
        <taxon>Dikarya</taxon>
        <taxon>Basidiomycota</taxon>
        <taxon>Agaricomycotina</taxon>
        <taxon>Agaricomycetes</taxon>
        <taxon>Sistotremastrales</taxon>
        <taxon>Sistotremastraceae</taxon>
        <taxon>Sistotremastrum</taxon>
    </lineage>
</organism>
<dbReference type="EMBL" id="KV428014">
    <property type="protein sequence ID" value="KZT42294.1"/>
    <property type="molecule type" value="Genomic_DNA"/>
</dbReference>
<protein>
    <recommendedName>
        <fullName evidence="3">F-box domain-containing protein</fullName>
    </recommendedName>
</protein>
<dbReference type="OrthoDB" id="3258555at2759"/>
<evidence type="ECO:0000313" key="1">
    <source>
        <dbReference type="EMBL" id="KZT42294.1"/>
    </source>
</evidence>
<dbReference type="AlphaFoldDB" id="A0A166H3B1"/>
<proteinExistence type="predicted"/>
<gene>
    <name evidence="1" type="ORF">SISSUDRAFT_78045</name>
</gene>
<keyword evidence="2" id="KW-1185">Reference proteome</keyword>
<sequence length="461" mass="52354">MAGGTPPTSSSLYMDPSTRLRITISPRSQKSPSWSSNFPSRAMIQENSAVKRMPVELWRMILRLTTIIPGGLTMDYSSFIDFHTVKWEITDGYRAALQTKRNLTLVSRGFRDIAKSYLYELINIEDAPMLLALALQVGNPLDSATPVGPLIRRLEIREHDSLRLNPVATGEVLSYLVYRCLNLRILCGDTLLVLPQVPTHLMPCLNLSALERIGVPIITREDAIQFSHLLPRLPKLKALRLRMSAVGSERLILRSQHVSMMSTNIDANCLPDSIRAWSLPSLEHLALIAPTEAQFTTFQPFFRAHGPRLISCHIYEPEHSSTLLTLILRSFSNLASLAYPFSIHPLMPDGLTMKNLKEIGWTFDSRDSGVVESQDLERQAALLRPDSVPALREIRLQYMYFDTLGPDCCVPGSSYISLTPSYKCVDTPMKRRERKWWTRYCQKWRSRGVEVRDREGFLLKP</sequence>
<dbReference type="Proteomes" id="UP000076798">
    <property type="component" value="Unassembled WGS sequence"/>
</dbReference>
<reference evidence="1 2" key="1">
    <citation type="journal article" date="2016" name="Mol. Biol. Evol.">
        <title>Comparative Genomics of Early-Diverging Mushroom-Forming Fungi Provides Insights into the Origins of Lignocellulose Decay Capabilities.</title>
        <authorList>
            <person name="Nagy L.G."/>
            <person name="Riley R."/>
            <person name="Tritt A."/>
            <person name="Adam C."/>
            <person name="Daum C."/>
            <person name="Floudas D."/>
            <person name="Sun H."/>
            <person name="Yadav J.S."/>
            <person name="Pangilinan J."/>
            <person name="Larsson K.H."/>
            <person name="Matsuura K."/>
            <person name="Barry K."/>
            <person name="Labutti K."/>
            <person name="Kuo R."/>
            <person name="Ohm R.A."/>
            <person name="Bhattacharya S.S."/>
            <person name="Shirouzu T."/>
            <person name="Yoshinaga Y."/>
            <person name="Martin F.M."/>
            <person name="Grigoriev I.V."/>
            <person name="Hibbett D.S."/>
        </authorList>
    </citation>
    <scope>NUCLEOTIDE SEQUENCE [LARGE SCALE GENOMIC DNA]</scope>
    <source>
        <strain evidence="1 2">HHB10207 ss-3</strain>
    </source>
</reference>
<evidence type="ECO:0008006" key="3">
    <source>
        <dbReference type="Google" id="ProtNLM"/>
    </source>
</evidence>
<accession>A0A166H3B1</accession>
<evidence type="ECO:0000313" key="2">
    <source>
        <dbReference type="Proteomes" id="UP000076798"/>
    </source>
</evidence>
<name>A0A166H3B1_9AGAM</name>